<reference evidence="3" key="1">
    <citation type="journal article" date="2019" name="Int. J. Syst. Evol. Microbiol.">
        <title>The Global Catalogue of Microorganisms (GCM) 10K type strain sequencing project: providing services to taxonomists for standard genome sequencing and annotation.</title>
        <authorList>
            <consortium name="The Broad Institute Genomics Platform"/>
            <consortium name="The Broad Institute Genome Sequencing Center for Infectious Disease"/>
            <person name="Wu L."/>
            <person name="Ma J."/>
        </authorList>
    </citation>
    <scope>NUCLEOTIDE SEQUENCE [LARGE SCALE GENOMIC DNA]</scope>
    <source>
        <strain evidence="3">JCM 16703</strain>
    </source>
</reference>
<dbReference type="Proteomes" id="UP001501495">
    <property type="component" value="Unassembled WGS sequence"/>
</dbReference>
<proteinExistence type="predicted"/>
<evidence type="ECO:0000313" key="3">
    <source>
        <dbReference type="Proteomes" id="UP001501495"/>
    </source>
</evidence>
<organism evidence="2 3">
    <name type="scientific">Nocardioides fonticola</name>
    <dbReference type="NCBI Taxonomy" id="450363"/>
    <lineage>
        <taxon>Bacteria</taxon>
        <taxon>Bacillati</taxon>
        <taxon>Actinomycetota</taxon>
        <taxon>Actinomycetes</taxon>
        <taxon>Propionibacteriales</taxon>
        <taxon>Nocardioidaceae</taxon>
        <taxon>Nocardioides</taxon>
    </lineage>
</organism>
<keyword evidence="3" id="KW-1185">Reference proteome</keyword>
<sequence>MSRRRNAHRDTPTAPTERICATCEDEPVGHPDALHCDTCGDRFTGHLRSLLPTVNPDRYATGVDHVQAPDRCAYPRPLATEPGLWDTVLSVIVGERGIDYAALATAGRSGKGSAARKSTKITDPDDPMVGTTAVETGLVLNTAAVDAAHDLERLLAHTVGRAGSRGHRLRSTAPDGWRAGDGKPRRAEHLAPDLAAWLLWRADALLEHPEFTTVPGALDHAIERLLHVIDTRPRERLPYGPCDACTGGTLTAAPGRRIAWCDNCDTGAYTADVLDTALPAYFDRRMTIVDTVRLLRGYGIDDRPEKTLHALLRQWVRRDLVDVDDTGLPRFGDVFDRLTTTQEPA</sequence>
<name>A0ABP7XI22_9ACTN</name>
<dbReference type="EMBL" id="BAAAZH010000012">
    <property type="protein sequence ID" value="GAA4117471.1"/>
    <property type="molecule type" value="Genomic_DNA"/>
</dbReference>
<comment type="caution">
    <text evidence="2">The sequence shown here is derived from an EMBL/GenBank/DDBJ whole genome shotgun (WGS) entry which is preliminary data.</text>
</comment>
<gene>
    <name evidence="2" type="ORF">GCM10022215_18180</name>
</gene>
<dbReference type="RefSeq" id="WP_344733014.1">
    <property type="nucleotide sequence ID" value="NZ_BAAAZH010000012.1"/>
</dbReference>
<feature type="region of interest" description="Disordered" evidence="1">
    <location>
        <begin position="165"/>
        <end position="185"/>
    </location>
</feature>
<accession>A0ABP7XI22</accession>
<protein>
    <submittedName>
        <fullName evidence="2">Uncharacterized protein</fullName>
    </submittedName>
</protein>
<evidence type="ECO:0000256" key="1">
    <source>
        <dbReference type="SAM" id="MobiDB-lite"/>
    </source>
</evidence>
<evidence type="ECO:0000313" key="2">
    <source>
        <dbReference type="EMBL" id="GAA4117471.1"/>
    </source>
</evidence>